<sequence length="226" mass="25158">MLRRFVARSIELTKKALSPDMIYPPSERELFRFASESDLRRWVVYSDSQYGGQTEASLSLNVDGRNTTGVFAGHLSTEISEGKGGSLARATRLKRSGFTGVRTADGEGVMDLEPFNTIAMRIHGDGRWYICSLRTDSWVNTPGTGQYNTWQAYIIAPKDRWAVVKVPLDRYMLTWRGKFLKTGMEMNPARVVGMGWSLAANGGPGEGVSGPGPFRLELDWVQGLRE</sequence>
<evidence type="ECO:0000256" key="1">
    <source>
        <dbReference type="ARBA" id="ARBA00004173"/>
    </source>
</evidence>
<feature type="domain" description="NADH:ubiquinone oxidoreductase intermediate-associated protein 30" evidence="5">
    <location>
        <begin position="31"/>
        <end position="218"/>
    </location>
</feature>
<evidence type="ECO:0000256" key="3">
    <source>
        <dbReference type="ARBA" id="ARBA00023128"/>
    </source>
</evidence>
<comment type="subcellular location">
    <subcellularLocation>
        <location evidence="1">Mitochondrion</location>
    </subcellularLocation>
</comment>
<accession>A0A388LHL9</accession>
<dbReference type="PANTHER" id="PTHR13194:SF18">
    <property type="entry name" value="COMPLEX I INTERMEDIATE-ASSOCIATED PROTEIN 30, MITOCHONDRIAL"/>
    <property type="match status" value="1"/>
</dbReference>
<dbReference type="Proteomes" id="UP000265515">
    <property type="component" value="Unassembled WGS sequence"/>
</dbReference>
<dbReference type="GO" id="GO:0032981">
    <property type="term" value="P:mitochondrial respiratory chain complex I assembly"/>
    <property type="evidence" value="ECO:0007669"/>
    <property type="project" value="TreeGrafter"/>
</dbReference>
<comment type="caution">
    <text evidence="6">The sequence shown here is derived from an EMBL/GenBank/DDBJ whole genome shotgun (WGS) entry which is preliminary data.</text>
</comment>
<keyword evidence="4" id="KW-0143">Chaperone</keyword>
<evidence type="ECO:0000256" key="2">
    <source>
        <dbReference type="ARBA" id="ARBA00007884"/>
    </source>
</evidence>
<dbReference type="GO" id="GO:0005739">
    <property type="term" value="C:mitochondrion"/>
    <property type="evidence" value="ECO:0007669"/>
    <property type="project" value="UniProtKB-SubCell"/>
</dbReference>
<evidence type="ECO:0000256" key="4">
    <source>
        <dbReference type="ARBA" id="ARBA00023186"/>
    </source>
</evidence>
<proteinExistence type="inferred from homology"/>
<dbReference type="PANTHER" id="PTHR13194">
    <property type="entry name" value="COMPLEX I INTERMEDIATE-ASSOCIATED PROTEIN 30"/>
    <property type="match status" value="1"/>
</dbReference>
<dbReference type="STRING" id="69332.A0A388LHL9"/>
<dbReference type="AlphaFoldDB" id="A0A388LHL9"/>
<dbReference type="InterPro" id="IPR013857">
    <property type="entry name" value="NADH-UbQ_OxRdtase-assoc_prot30"/>
</dbReference>
<dbReference type="SUPFAM" id="SSF49785">
    <property type="entry name" value="Galactose-binding domain-like"/>
    <property type="match status" value="1"/>
</dbReference>
<protein>
    <recommendedName>
        <fullName evidence="5">NADH:ubiquinone oxidoreductase intermediate-associated protein 30 domain-containing protein</fullName>
    </recommendedName>
</protein>
<dbReference type="Gramene" id="GBG81816">
    <property type="protein sequence ID" value="GBG81816"/>
    <property type="gene ID" value="CBR_g33997"/>
</dbReference>
<dbReference type="InterPro" id="IPR039131">
    <property type="entry name" value="NDUFAF1"/>
</dbReference>
<gene>
    <name evidence="6" type="ORF">CBR_g33997</name>
</gene>
<name>A0A388LHL9_CHABU</name>
<evidence type="ECO:0000259" key="5">
    <source>
        <dbReference type="Pfam" id="PF08547"/>
    </source>
</evidence>
<comment type="similarity">
    <text evidence="2">Belongs to the CIA30 family.</text>
</comment>
<dbReference type="EMBL" id="BFEA01000388">
    <property type="protein sequence ID" value="GBG81816.1"/>
    <property type="molecule type" value="Genomic_DNA"/>
</dbReference>
<organism evidence="6 7">
    <name type="scientific">Chara braunii</name>
    <name type="common">Braun's stonewort</name>
    <dbReference type="NCBI Taxonomy" id="69332"/>
    <lineage>
        <taxon>Eukaryota</taxon>
        <taxon>Viridiplantae</taxon>
        <taxon>Streptophyta</taxon>
        <taxon>Charophyceae</taxon>
        <taxon>Charales</taxon>
        <taxon>Characeae</taxon>
        <taxon>Chara</taxon>
    </lineage>
</organism>
<evidence type="ECO:0000313" key="7">
    <source>
        <dbReference type="Proteomes" id="UP000265515"/>
    </source>
</evidence>
<evidence type="ECO:0000313" key="6">
    <source>
        <dbReference type="EMBL" id="GBG81816.1"/>
    </source>
</evidence>
<keyword evidence="7" id="KW-1185">Reference proteome</keyword>
<dbReference type="Pfam" id="PF08547">
    <property type="entry name" value="CIA30"/>
    <property type="match status" value="1"/>
</dbReference>
<dbReference type="GO" id="GO:0006120">
    <property type="term" value="P:mitochondrial electron transport, NADH to ubiquinone"/>
    <property type="evidence" value="ECO:0007669"/>
    <property type="project" value="TreeGrafter"/>
</dbReference>
<dbReference type="OrthoDB" id="42561at2759"/>
<reference evidence="6 7" key="1">
    <citation type="journal article" date="2018" name="Cell">
        <title>The Chara Genome: Secondary Complexity and Implications for Plant Terrestrialization.</title>
        <authorList>
            <person name="Nishiyama T."/>
            <person name="Sakayama H."/>
            <person name="Vries J.D."/>
            <person name="Buschmann H."/>
            <person name="Saint-Marcoux D."/>
            <person name="Ullrich K.K."/>
            <person name="Haas F.B."/>
            <person name="Vanderstraeten L."/>
            <person name="Becker D."/>
            <person name="Lang D."/>
            <person name="Vosolsobe S."/>
            <person name="Rombauts S."/>
            <person name="Wilhelmsson P.K.I."/>
            <person name="Janitza P."/>
            <person name="Kern R."/>
            <person name="Heyl A."/>
            <person name="Rumpler F."/>
            <person name="Villalobos L.I.A.C."/>
            <person name="Clay J.M."/>
            <person name="Skokan R."/>
            <person name="Toyoda A."/>
            <person name="Suzuki Y."/>
            <person name="Kagoshima H."/>
            <person name="Schijlen E."/>
            <person name="Tajeshwar N."/>
            <person name="Catarino B."/>
            <person name="Hetherington A.J."/>
            <person name="Saltykova A."/>
            <person name="Bonnot C."/>
            <person name="Breuninger H."/>
            <person name="Symeonidi A."/>
            <person name="Radhakrishnan G.V."/>
            <person name="Van Nieuwerburgh F."/>
            <person name="Deforce D."/>
            <person name="Chang C."/>
            <person name="Karol K.G."/>
            <person name="Hedrich R."/>
            <person name="Ulvskov P."/>
            <person name="Glockner G."/>
            <person name="Delwiche C.F."/>
            <person name="Petrasek J."/>
            <person name="Van de Peer Y."/>
            <person name="Friml J."/>
            <person name="Beilby M."/>
            <person name="Dolan L."/>
            <person name="Kohara Y."/>
            <person name="Sugano S."/>
            <person name="Fujiyama A."/>
            <person name="Delaux P.-M."/>
            <person name="Quint M."/>
            <person name="TheiBen G."/>
            <person name="Hagemann M."/>
            <person name="Harholt J."/>
            <person name="Dunand C."/>
            <person name="Zachgo S."/>
            <person name="Langdale J."/>
            <person name="Maumus F."/>
            <person name="Straeten D.V.D."/>
            <person name="Gould S.B."/>
            <person name="Rensing S.A."/>
        </authorList>
    </citation>
    <scope>NUCLEOTIDE SEQUENCE [LARGE SCALE GENOMIC DNA]</scope>
    <source>
        <strain evidence="6 7">S276</strain>
    </source>
</reference>
<dbReference type="InterPro" id="IPR008979">
    <property type="entry name" value="Galactose-bd-like_sf"/>
</dbReference>
<dbReference type="GO" id="GO:0051082">
    <property type="term" value="F:unfolded protein binding"/>
    <property type="evidence" value="ECO:0007669"/>
    <property type="project" value="TreeGrafter"/>
</dbReference>
<keyword evidence="3" id="KW-0496">Mitochondrion</keyword>
<dbReference type="OMA" id="KRTGYAN"/>